<feature type="transmembrane region" description="Helical" evidence="1">
    <location>
        <begin position="262"/>
        <end position="280"/>
    </location>
</feature>
<accession>A0A918VTE2</accession>
<evidence type="ECO:0000313" key="2">
    <source>
        <dbReference type="EMBL" id="GHA22188.1"/>
    </source>
</evidence>
<reference evidence="2" key="1">
    <citation type="journal article" date="2014" name="Int. J. Syst. Evol. Microbiol.">
        <title>Complete genome sequence of Corynebacterium casei LMG S-19264T (=DSM 44701T), isolated from a smear-ripened cheese.</title>
        <authorList>
            <consortium name="US DOE Joint Genome Institute (JGI-PGF)"/>
            <person name="Walter F."/>
            <person name="Albersmeier A."/>
            <person name="Kalinowski J."/>
            <person name="Ruckert C."/>
        </authorList>
    </citation>
    <scope>NUCLEOTIDE SEQUENCE</scope>
    <source>
        <strain evidence="2">KCTC 32437</strain>
    </source>
</reference>
<dbReference type="RefSeq" id="WP_189425239.1">
    <property type="nucleotide sequence ID" value="NZ_BMZE01000002.1"/>
</dbReference>
<gene>
    <name evidence="2" type="primary">opgC</name>
    <name evidence="2" type="ORF">GCM10007989_16960</name>
</gene>
<dbReference type="Pfam" id="PF10129">
    <property type="entry name" value="OpgC_C"/>
    <property type="match status" value="1"/>
</dbReference>
<dbReference type="EMBL" id="BMZE01000002">
    <property type="protein sequence ID" value="GHA22188.1"/>
    <property type="molecule type" value="Genomic_DNA"/>
</dbReference>
<keyword evidence="1" id="KW-0472">Membrane</keyword>
<keyword evidence="1" id="KW-0812">Transmembrane</keyword>
<feature type="transmembrane region" description="Helical" evidence="1">
    <location>
        <begin position="199"/>
        <end position="218"/>
    </location>
</feature>
<protein>
    <submittedName>
        <fullName evidence="2">OpgC protein</fullName>
    </submittedName>
</protein>
<keyword evidence="3" id="KW-1185">Reference proteome</keyword>
<dbReference type="Proteomes" id="UP000646579">
    <property type="component" value="Unassembled WGS sequence"/>
</dbReference>
<keyword evidence="1" id="KW-1133">Transmembrane helix</keyword>
<dbReference type="PIRSF" id="PIRSF028704">
    <property type="entry name" value="UPC028704"/>
    <property type="match status" value="1"/>
</dbReference>
<feature type="transmembrane region" description="Helical" evidence="1">
    <location>
        <begin position="120"/>
        <end position="142"/>
    </location>
</feature>
<reference evidence="2" key="2">
    <citation type="submission" date="2020-09" db="EMBL/GenBank/DDBJ databases">
        <authorList>
            <person name="Sun Q."/>
            <person name="Kim S."/>
        </authorList>
    </citation>
    <scope>NUCLEOTIDE SEQUENCE</scope>
    <source>
        <strain evidence="2">KCTC 32437</strain>
    </source>
</reference>
<feature type="transmembrane region" description="Helical" evidence="1">
    <location>
        <begin position="380"/>
        <end position="397"/>
    </location>
</feature>
<dbReference type="PANTHER" id="PTHR38592:SF3">
    <property type="entry name" value="BLL4819 PROTEIN"/>
    <property type="match status" value="1"/>
</dbReference>
<evidence type="ECO:0000256" key="1">
    <source>
        <dbReference type="SAM" id="Phobius"/>
    </source>
</evidence>
<feature type="transmembrane region" description="Helical" evidence="1">
    <location>
        <begin position="230"/>
        <end position="250"/>
    </location>
</feature>
<organism evidence="2 3">
    <name type="scientific">Devosia pacifica</name>
    <dbReference type="NCBI Taxonomy" id="1335967"/>
    <lineage>
        <taxon>Bacteria</taxon>
        <taxon>Pseudomonadati</taxon>
        <taxon>Pseudomonadota</taxon>
        <taxon>Alphaproteobacteria</taxon>
        <taxon>Hyphomicrobiales</taxon>
        <taxon>Devosiaceae</taxon>
        <taxon>Devosia</taxon>
    </lineage>
</organism>
<feature type="transmembrane region" description="Helical" evidence="1">
    <location>
        <begin position="48"/>
        <end position="66"/>
    </location>
</feature>
<evidence type="ECO:0000313" key="3">
    <source>
        <dbReference type="Proteomes" id="UP000646579"/>
    </source>
</evidence>
<comment type="caution">
    <text evidence="2">The sequence shown here is derived from an EMBL/GenBank/DDBJ whole genome shotgun (WGS) entry which is preliminary data.</text>
</comment>
<feature type="transmembrane region" description="Helical" evidence="1">
    <location>
        <begin position="316"/>
        <end position="335"/>
    </location>
</feature>
<name>A0A918VTE2_9HYPH</name>
<dbReference type="PANTHER" id="PTHR38592">
    <property type="entry name" value="BLL4819 PROTEIN"/>
    <property type="match status" value="1"/>
</dbReference>
<feature type="transmembrane region" description="Helical" evidence="1">
    <location>
        <begin position="82"/>
        <end position="100"/>
    </location>
</feature>
<proteinExistence type="predicted"/>
<feature type="transmembrane region" description="Helical" evidence="1">
    <location>
        <begin position="172"/>
        <end position="192"/>
    </location>
</feature>
<dbReference type="AlphaFoldDB" id="A0A918VTE2"/>
<sequence length="420" mass="45947">MYPRDPAAVAVRETPPRRSLKEALGRFLPLSRDTAGVPLGRDARLDMFRGLALVMIFINHVPGTLYENFTNRNFGFSDAAEAFVFMSGMAAGLAYSTAFLKERYWVAAARVLARARQLYFVHLTITAIALAMFAAAALWFGLPDVLETNGISVLFDKTPGALVGLPLMTYQLGYLNILPLYIVLLAVTPLLLPLGLRHPYLLVAGSLVVWAVVGVLQVNFPNFPGNGGWFLNPFAWQLLFVVGLLCGAAMKQKRSFVPFNPMLFGFAAALVIFIALWMRIPAIGAAGRSMLGEINDLGLPDHFTWFNKSYLDLPRMVHAFALFYVLSSLTLIRHFAASRYAAPFRLLGRFGLPVFATGTLLSLFGQILKSERQPDPVFDGILLATGLLLLLALAKSLDITTQMRRESVAAKASATAATDG</sequence>
<feature type="transmembrane region" description="Helical" evidence="1">
    <location>
        <begin position="347"/>
        <end position="368"/>
    </location>
</feature>
<dbReference type="InterPro" id="IPR014550">
    <property type="entry name" value="UCP028704_OpgC"/>
</dbReference>